<accession>A0ABQ5H7I2</accession>
<protein>
    <submittedName>
        <fullName evidence="1">Uncharacterized protein</fullName>
    </submittedName>
</protein>
<evidence type="ECO:0000313" key="2">
    <source>
        <dbReference type="Proteomes" id="UP001151760"/>
    </source>
</evidence>
<organism evidence="1 2">
    <name type="scientific">Tanacetum coccineum</name>
    <dbReference type="NCBI Taxonomy" id="301880"/>
    <lineage>
        <taxon>Eukaryota</taxon>
        <taxon>Viridiplantae</taxon>
        <taxon>Streptophyta</taxon>
        <taxon>Embryophyta</taxon>
        <taxon>Tracheophyta</taxon>
        <taxon>Spermatophyta</taxon>
        <taxon>Magnoliopsida</taxon>
        <taxon>eudicotyledons</taxon>
        <taxon>Gunneridae</taxon>
        <taxon>Pentapetalae</taxon>
        <taxon>asterids</taxon>
        <taxon>campanulids</taxon>
        <taxon>Asterales</taxon>
        <taxon>Asteraceae</taxon>
        <taxon>Asteroideae</taxon>
        <taxon>Anthemideae</taxon>
        <taxon>Anthemidinae</taxon>
        <taxon>Tanacetum</taxon>
    </lineage>
</organism>
<proteinExistence type="predicted"/>
<dbReference type="Proteomes" id="UP001151760">
    <property type="component" value="Unassembled WGS sequence"/>
</dbReference>
<name>A0ABQ5H7I2_9ASTR</name>
<reference evidence="1" key="1">
    <citation type="journal article" date="2022" name="Int. J. Mol. Sci.">
        <title>Draft Genome of Tanacetum Coccineum: Genomic Comparison of Closely Related Tanacetum-Family Plants.</title>
        <authorList>
            <person name="Yamashiro T."/>
            <person name="Shiraishi A."/>
            <person name="Nakayama K."/>
            <person name="Satake H."/>
        </authorList>
    </citation>
    <scope>NUCLEOTIDE SEQUENCE</scope>
</reference>
<comment type="caution">
    <text evidence="1">The sequence shown here is derived from an EMBL/GenBank/DDBJ whole genome shotgun (WGS) entry which is preliminary data.</text>
</comment>
<dbReference type="EMBL" id="BQNB010019247">
    <property type="protein sequence ID" value="GJT83265.1"/>
    <property type="molecule type" value="Genomic_DNA"/>
</dbReference>
<keyword evidence="2" id="KW-1185">Reference proteome</keyword>
<evidence type="ECO:0000313" key="1">
    <source>
        <dbReference type="EMBL" id="GJT83265.1"/>
    </source>
</evidence>
<sequence length="358" mass="40614">MEWRLRVLGRICASLADFSCLSVHWSSWPFKSRSLSRKAQIDNGCECPPRLEHVISGDIRQVYDFLWIPQLIDKFNKSIRSWRRREGPVVVDWRDLKSVSECVFSEIKPLLVQLTLIAPDFTVKANSIPELLNINKQIAVAVPNWQLRYAWMLLFIMYRTVVPIAGACSSSRIDLHPVTIQKNEHAETTSEWLNVLPAEGIATLVVTVFREDAINGASSSIVVDTDGPVRGHGPGSCCYFSNRILTIPGGLLYSSTEVDNNISILYLWWYIWNSRSRIGYEPELIGPGRTGSLMVPKFQVVKRRSHNHDLCLELESNAKDDLYGTAFVDRHRWEVWKVGIPTVGLGSLVLAQAMSEFR</sequence>
<gene>
    <name evidence="1" type="ORF">Tco_1057607</name>
</gene>
<reference evidence="1" key="2">
    <citation type="submission" date="2022-01" db="EMBL/GenBank/DDBJ databases">
        <authorList>
            <person name="Yamashiro T."/>
            <person name="Shiraishi A."/>
            <person name="Satake H."/>
            <person name="Nakayama K."/>
        </authorList>
    </citation>
    <scope>NUCLEOTIDE SEQUENCE</scope>
</reference>